<evidence type="ECO:0000313" key="3">
    <source>
        <dbReference type="Proteomes" id="UP001066276"/>
    </source>
</evidence>
<dbReference type="EMBL" id="JANPWB010000010">
    <property type="protein sequence ID" value="KAJ1146850.1"/>
    <property type="molecule type" value="Genomic_DNA"/>
</dbReference>
<protein>
    <submittedName>
        <fullName evidence="2">Uncharacterized protein</fullName>
    </submittedName>
</protein>
<keyword evidence="3" id="KW-1185">Reference proteome</keyword>
<evidence type="ECO:0000256" key="1">
    <source>
        <dbReference type="SAM" id="MobiDB-lite"/>
    </source>
</evidence>
<reference evidence="2" key="1">
    <citation type="journal article" date="2022" name="bioRxiv">
        <title>Sequencing and chromosome-scale assembly of the giantPleurodeles waltlgenome.</title>
        <authorList>
            <person name="Brown T."/>
            <person name="Elewa A."/>
            <person name="Iarovenko S."/>
            <person name="Subramanian E."/>
            <person name="Araus A.J."/>
            <person name="Petzold A."/>
            <person name="Susuki M."/>
            <person name="Suzuki K.-i.T."/>
            <person name="Hayashi T."/>
            <person name="Toyoda A."/>
            <person name="Oliveira C."/>
            <person name="Osipova E."/>
            <person name="Leigh N.D."/>
            <person name="Simon A."/>
            <person name="Yun M.H."/>
        </authorList>
    </citation>
    <scope>NUCLEOTIDE SEQUENCE</scope>
    <source>
        <strain evidence="2">20211129_DDA</strain>
        <tissue evidence="2">Liver</tissue>
    </source>
</reference>
<feature type="region of interest" description="Disordered" evidence="1">
    <location>
        <begin position="1"/>
        <end position="22"/>
    </location>
</feature>
<name>A0AAV7R3P8_PLEWA</name>
<dbReference type="Proteomes" id="UP001066276">
    <property type="component" value="Chromosome 6"/>
</dbReference>
<organism evidence="2 3">
    <name type="scientific">Pleurodeles waltl</name>
    <name type="common">Iberian ribbed newt</name>
    <dbReference type="NCBI Taxonomy" id="8319"/>
    <lineage>
        <taxon>Eukaryota</taxon>
        <taxon>Metazoa</taxon>
        <taxon>Chordata</taxon>
        <taxon>Craniata</taxon>
        <taxon>Vertebrata</taxon>
        <taxon>Euteleostomi</taxon>
        <taxon>Amphibia</taxon>
        <taxon>Batrachia</taxon>
        <taxon>Caudata</taxon>
        <taxon>Salamandroidea</taxon>
        <taxon>Salamandridae</taxon>
        <taxon>Pleurodelinae</taxon>
        <taxon>Pleurodeles</taxon>
    </lineage>
</organism>
<dbReference type="AlphaFoldDB" id="A0AAV7R3P8"/>
<feature type="compositionally biased region" description="Basic residues" evidence="1">
    <location>
        <begin position="9"/>
        <end position="19"/>
    </location>
</feature>
<proteinExistence type="predicted"/>
<feature type="region of interest" description="Disordered" evidence="1">
    <location>
        <begin position="147"/>
        <end position="171"/>
    </location>
</feature>
<gene>
    <name evidence="2" type="ORF">NDU88_013108</name>
</gene>
<accession>A0AAV7R3P8</accession>
<evidence type="ECO:0000313" key="2">
    <source>
        <dbReference type="EMBL" id="KAJ1146850.1"/>
    </source>
</evidence>
<comment type="caution">
    <text evidence="2">The sequence shown here is derived from an EMBL/GenBank/DDBJ whole genome shotgun (WGS) entry which is preliminary data.</text>
</comment>
<sequence>MCNTDLRPRTKRLPPHRRTVFPPMRAETPVDKLDPILQDIRDSREIMEQKLGAITTDLHLLKNDQHKLVDMVKSAERTLATLAPAREWLDQNFQGPRSGQQRELASQSSGLWSLSACQKQDAVQDGGGPSLRPAHKSQLEAIQLATNLRDPNHRSNSQLICEIPTTDPTRN</sequence>